<sequence length="331" mass="36104">MPRNRAPLLLVAAVLAGCGPRLEPVFVDLDAALQDEWRPKSPNVPAPPGTSDPPMVVQLPALAAKTVHGTEASGKSSAVALLRDNRIKAYRELERKLRAAYIAEVAQEEKRRIAALEPESASGKMKAAAEVDALMGQYAREAGWRKARLALLVGFPDPDPASERAPQASNAVAGSRFQEAKRLRVELAGLASKFQGDIREIERKAESLADERLTAVRVSLQERRAEAETRARREAATLLRNLNSDVGSALAEQEEASISALPGRTIVDPAWPGLPTTPKMDAPGGVDRTTIRRELAIWLAVRGYREAKSRSEGRDRTAEFLQWRRSHLPGP</sequence>
<gene>
    <name evidence="1" type="ORF">HYR64_06440</name>
</gene>
<comment type="caution">
    <text evidence="1">The sequence shown here is derived from an EMBL/GenBank/DDBJ whole genome shotgun (WGS) entry which is preliminary data.</text>
</comment>
<dbReference type="PROSITE" id="PS51257">
    <property type="entry name" value="PROKAR_LIPOPROTEIN"/>
    <property type="match status" value="1"/>
</dbReference>
<accession>A0A931LSN4</accession>
<dbReference type="EMBL" id="JACOSL010000039">
    <property type="protein sequence ID" value="MBI1756728.1"/>
    <property type="molecule type" value="Genomic_DNA"/>
</dbReference>
<evidence type="ECO:0000313" key="1">
    <source>
        <dbReference type="EMBL" id="MBI1756728.1"/>
    </source>
</evidence>
<dbReference type="AlphaFoldDB" id="A0A931LSN4"/>
<evidence type="ECO:0000313" key="2">
    <source>
        <dbReference type="Proteomes" id="UP000727962"/>
    </source>
</evidence>
<name>A0A931LSN4_FIMGI</name>
<protein>
    <submittedName>
        <fullName evidence="1">Uncharacterized protein</fullName>
    </submittedName>
</protein>
<proteinExistence type="predicted"/>
<reference evidence="1" key="1">
    <citation type="submission" date="2020-07" db="EMBL/GenBank/DDBJ databases">
        <title>Huge and variable diversity of episymbiotic CPR bacteria and DPANN archaea in groundwater ecosystems.</title>
        <authorList>
            <person name="He C.Y."/>
            <person name="Keren R."/>
            <person name="Whittaker M."/>
            <person name="Farag I.F."/>
            <person name="Doudna J."/>
            <person name="Cate J.H.D."/>
            <person name="Banfield J.F."/>
        </authorList>
    </citation>
    <scope>NUCLEOTIDE SEQUENCE</scope>
    <source>
        <strain evidence="1">NC_groundwater_17_Pr7_B-0.1um_64_12</strain>
    </source>
</reference>
<organism evidence="1 2">
    <name type="scientific">Fimbriimonas ginsengisoli</name>
    <dbReference type="NCBI Taxonomy" id="1005039"/>
    <lineage>
        <taxon>Bacteria</taxon>
        <taxon>Bacillati</taxon>
        <taxon>Armatimonadota</taxon>
        <taxon>Fimbriimonadia</taxon>
        <taxon>Fimbriimonadales</taxon>
        <taxon>Fimbriimonadaceae</taxon>
        <taxon>Fimbriimonas</taxon>
    </lineage>
</organism>
<dbReference type="Proteomes" id="UP000727962">
    <property type="component" value="Unassembled WGS sequence"/>
</dbReference>